<gene>
    <name evidence="5" type="primary">si:dkey-56d12.4</name>
</gene>
<evidence type="ECO:0000313" key="5">
    <source>
        <dbReference type="RefSeq" id="XP_042611542.1"/>
    </source>
</evidence>
<evidence type="ECO:0000256" key="2">
    <source>
        <dbReference type="ARBA" id="ARBA00022723"/>
    </source>
</evidence>
<protein>
    <submittedName>
        <fullName evidence="5">Uncharacterized protein si:dkey-56d12.4</fullName>
    </submittedName>
</protein>
<dbReference type="KEGG" id="ccar:122144582"/>
<evidence type="ECO:0000256" key="1">
    <source>
        <dbReference type="ARBA" id="ARBA00001968"/>
    </source>
</evidence>
<proteinExistence type="predicted"/>
<dbReference type="GeneID" id="122144582"/>
<keyword evidence="2" id="KW-0479">Metal-binding</keyword>
<feature type="domain" description="Transposase Helix-turn-helix" evidence="4">
    <location>
        <begin position="221"/>
        <end position="265"/>
    </location>
</feature>
<feature type="domain" description="DDE Tnp4" evidence="3">
    <location>
        <begin position="296"/>
        <end position="455"/>
    </location>
</feature>
<organism evidence="5">
    <name type="scientific">Cyprinus carpio</name>
    <name type="common">Common carp</name>
    <dbReference type="NCBI Taxonomy" id="7962"/>
    <lineage>
        <taxon>Eukaryota</taxon>
        <taxon>Metazoa</taxon>
        <taxon>Chordata</taxon>
        <taxon>Craniata</taxon>
        <taxon>Vertebrata</taxon>
        <taxon>Euteleostomi</taxon>
        <taxon>Actinopterygii</taxon>
        <taxon>Neopterygii</taxon>
        <taxon>Teleostei</taxon>
        <taxon>Ostariophysi</taxon>
        <taxon>Cypriniformes</taxon>
        <taxon>Cyprinidae</taxon>
        <taxon>Cyprininae</taxon>
        <taxon>Cyprinus</taxon>
    </lineage>
</organism>
<evidence type="ECO:0000259" key="3">
    <source>
        <dbReference type="Pfam" id="PF13359"/>
    </source>
</evidence>
<dbReference type="Pfam" id="PF13359">
    <property type="entry name" value="DDE_Tnp_4"/>
    <property type="match status" value="1"/>
</dbReference>
<evidence type="ECO:0000259" key="4">
    <source>
        <dbReference type="Pfam" id="PF13613"/>
    </source>
</evidence>
<dbReference type="OrthoDB" id="10009406at2759"/>
<name>A0A9R0AU80_CYPCA</name>
<dbReference type="PANTHER" id="PTHR23080:SF143">
    <property type="entry name" value="SI:DKEY-56D12.4"/>
    <property type="match status" value="1"/>
</dbReference>
<accession>A0A9R0AU80</accession>
<dbReference type="Pfam" id="PF13613">
    <property type="entry name" value="HTH_Tnp_4"/>
    <property type="match status" value="1"/>
</dbReference>
<dbReference type="InterPro" id="IPR027805">
    <property type="entry name" value="Transposase_HTH_dom"/>
</dbReference>
<reference evidence="5" key="1">
    <citation type="submission" date="2025-08" db="UniProtKB">
        <authorList>
            <consortium name="RefSeq"/>
        </authorList>
    </citation>
    <scope>IDENTIFICATION</scope>
    <source>
        <tissue evidence="5">Muscle</tissue>
    </source>
</reference>
<dbReference type="GO" id="GO:0046872">
    <property type="term" value="F:metal ion binding"/>
    <property type="evidence" value="ECO:0007669"/>
    <property type="project" value="UniProtKB-KW"/>
</dbReference>
<dbReference type="PANTHER" id="PTHR23080">
    <property type="entry name" value="THAP DOMAIN PROTEIN"/>
    <property type="match status" value="1"/>
</dbReference>
<dbReference type="AlphaFoldDB" id="A0A9R0AU80"/>
<comment type="cofactor">
    <cofactor evidence="1">
        <name>a divalent metal cation</name>
        <dbReference type="ChEBI" id="CHEBI:60240"/>
    </cofactor>
</comment>
<dbReference type="InterPro" id="IPR027806">
    <property type="entry name" value="HARBI1_dom"/>
</dbReference>
<dbReference type="RefSeq" id="XP_042611542.1">
    <property type="nucleotide sequence ID" value="XM_042755608.1"/>
</dbReference>
<dbReference type="Proteomes" id="UP001155660">
    <property type="component" value="Unplaced"/>
</dbReference>
<sequence>MSSVICSVRGCHNNWIKRREQLHQLCFEHDVKRLECCGALYNLHPPLKEEEHLRQWLKVLNLKHPPKRPYVCSYHFMDGRPNDEHPYPKKWLGYDVPVKKSRRVLKRLSESDVSMTTSDAVDNCEGDHIHMTLNCDAETQWEDPSVSDHNYSTKSQLSLKPPTSDMGTQCTESVPLYITLLKKNNLCQLYTGLTLDAFHSVAEHLTRSSSYTNSFQLHTCDQVLMTLMKLQLNLLQGDLAERFGVSQSIVSKIISCWIDIMEENMRDHIPWLPRETIQSTKPQCFREQFPNTTCVIDCSETPLQKPRNLDSRGESYSHYYGQNTIKYLVSIAPCGLIMFISPAYGGRCSDKFITANSGFLEYLRPGDEVMADRGFTITDLLYERKVKLVIPAFTKRGMQLSEEDTTNTRRIANVRVHVERVICRLKNFKILSQTVPINLTPKIYKILRICAALCNLRSDIISDVADECVDL</sequence>